<dbReference type="AlphaFoldDB" id="A0A9P1J4U0"/>
<dbReference type="InterPro" id="IPR013783">
    <property type="entry name" value="Ig-like_fold"/>
</dbReference>
<evidence type="ECO:0000313" key="2">
    <source>
        <dbReference type="EMBL" id="CAI5455655.1"/>
    </source>
</evidence>
<evidence type="ECO:0000313" key="3">
    <source>
        <dbReference type="Proteomes" id="UP001152747"/>
    </source>
</evidence>
<reference evidence="2" key="1">
    <citation type="submission" date="2022-11" db="EMBL/GenBank/DDBJ databases">
        <authorList>
            <person name="Kikuchi T."/>
        </authorList>
    </citation>
    <scope>NUCLEOTIDE SEQUENCE</scope>
    <source>
        <strain evidence="2">PS1010</strain>
    </source>
</reference>
<dbReference type="CDD" id="cd00063">
    <property type="entry name" value="FN3"/>
    <property type="match status" value="1"/>
</dbReference>
<dbReference type="InterPro" id="IPR036116">
    <property type="entry name" value="FN3_sf"/>
</dbReference>
<name>A0A9P1J4U0_9PELO</name>
<dbReference type="SUPFAM" id="SSF49265">
    <property type="entry name" value="Fibronectin type III"/>
    <property type="match status" value="1"/>
</dbReference>
<comment type="caution">
    <text evidence="2">The sequence shown here is derived from an EMBL/GenBank/DDBJ whole genome shotgun (WGS) entry which is preliminary data.</text>
</comment>
<accession>A0A9P1J4U0</accession>
<dbReference type="EMBL" id="CANHGI010000006">
    <property type="protein sequence ID" value="CAI5455655.1"/>
    <property type="molecule type" value="Genomic_DNA"/>
</dbReference>
<dbReference type="Gene3D" id="2.60.40.10">
    <property type="entry name" value="Immunoglobulins"/>
    <property type="match status" value="1"/>
</dbReference>
<feature type="domain" description="Fibronectin type-III" evidence="1">
    <location>
        <begin position="20"/>
        <end position="116"/>
    </location>
</feature>
<dbReference type="Proteomes" id="UP001152747">
    <property type="component" value="Unassembled WGS sequence"/>
</dbReference>
<dbReference type="OrthoDB" id="5812236at2759"/>
<organism evidence="2 3">
    <name type="scientific">Caenorhabditis angaria</name>
    <dbReference type="NCBI Taxonomy" id="860376"/>
    <lineage>
        <taxon>Eukaryota</taxon>
        <taxon>Metazoa</taxon>
        <taxon>Ecdysozoa</taxon>
        <taxon>Nematoda</taxon>
        <taxon>Chromadorea</taxon>
        <taxon>Rhabditida</taxon>
        <taxon>Rhabditina</taxon>
        <taxon>Rhabditomorpha</taxon>
        <taxon>Rhabditoidea</taxon>
        <taxon>Rhabditidae</taxon>
        <taxon>Peloderinae</taxon>
        <taxon>Caenorhabditis</taxon>
    </lineage>
</organism>
<proteinExistence type="predicted"/>
<protein>
    <recommendedName>
        <fullName evidence="1">Fibronectin type-III domain-containing protein</fullName>
    </recommendedName>
</protein>
<gene>
    <name evidence="2" type="ORF">CAMP_LOCUS18292</name>
</gene>
<evidence type="ECO:0000259" key="1">
    <source>
        <dbReference type="PROSITE" id="PS50853"/>
    </source>
</evidence>
<dbReference type="InterPro" id="IPR003961">
    <property type="entry name" value="FN3_dom"/>
</dbReference>
<dbReference type="PROSITE" id="PS50853">
    <property type="entry name" value="FN3"/>
    <property type="match status" value="1"/>
</dbReference>
<sequence length="137" mass="16152">MNNCCMYACFKYTEDNEEIEGNSLSYRNVAPGQVEIKWTYPKDILDSVIGGTVLYTNQKEISPDKWNKVEMEDSKTTWVKLQQLREGDRYYVQILPRLYTGDYDFNAILSFDFKVDRLTRVPYSPYNHLRPMSQNGH</sequence>
<keyword evidence="3" id="KW-1185">Reference proteome</keyword>